<dbReference type="Proteomes" id="UP000198752">
    <property type="component" value="Unassembled WGS sequence"/>
</dbReference>
<accession>A0A1I2SG80</accession>
<organism evidence="2 3">
    <name type="scientific">Sporolactobacillus nakayamae</name>
    <dbReference type="NCBI Taxonomy" id="269670"/>
    <lineage>
        <taxon>Bacteria</taxon>
        <taxon>Bacillati</taxon>
        <taxon>Bacillota</taxon>
        <taxon>Bacilli</taxon>
        <taxon>Bacillales</taxon>
        <taxon>Sporolactobacillaceae</taxon>
        <taxon>Sporolactobacillus</taxon>
    </lineage>
</organism>
<keyword evidence="1" id="KW-1133">Transmembrane helix</keyword>
<evidence type="ECO:0000256" key="1">
    <source>
        <dbReference type="SAM" id="Phobius"/>
    </source>
</evidence>
<keyword evidence="1" id="KW-0812">Transmembrane</keyword>
<name>A0A1I2SG80_9BACL</name>
<dbReference type="EMBL" id="FOOY01000011">
    <property type="protein sequence ID" value="SFG49136.1"/>
    <property type="molecule type" value="Genomic_DNA"/>
</dbReference>
<keyword evidence="1" id="KW-0472">Membrane</keyword>
<keyword evidence="3" id="KW-1185">Reference proteome</keyword>
<evidence type="ECO:0000313" key="2">
    <source>
        <dbReference type="EMBL" id="SFG49136.1"/>
    </source>
</evidence>
<protein>
    <recommendedName>
        <fullName evidence="4">DUF2975 domain-containing protein</fullName>
    </recommendedName>
</protein>
<dbReference type="AlphaFoldDB" id="A0A1I2SG80"/>
<sequence>MTINACEVDQRIEEVGEVFFYIAISVFSIVIVCMLIGFIKFRRGEFTSNFVPFIMNDKAVKALKSNKKISAKTLEQISNLVIAQVAIEGMVMASYLILAGKDQLGGSGHLLVLAIVAIRFCFGYLITRILEKDADLTK</sequence>
<proteinExistence type="predicted"/>
<feature type="transmembrane region" description="Helical" evidence="1">
    <location>
        <begin position="110"/>
        <end position="130"/>
    </location>
</feature>
<evidence type="ECO:0008006" key="4">
    <source>
        <dbReference type="Google" id="ProtNLM"/>
    </source>
</evidence>
<feature type="transmembrane region" description="Helical" evidence="1">
    <location>
        <begin position="77"/>
        <end position="98"/>
    </location>
</feature>
<feature type="transmembrane region" description="Helical" evidence="1">
    <location>
        <begin position="18"/>
        <end position="39"/>
    </location>
</feature>
<evidence type="ECO:0000313" key="3">
    <source>
        <dbReference type="Proteomes" id="UP000198752"/>
    </source>
</evidence>
<gene>
    <name evidence="2" type="ORF">SAMN02982927_01879</name>
</gene>
<reference evidence="3" key="1">
    <citation type="submission" date="2016-10" db="EMBL/GenBank/DDBJ databases">
        <authorList>
            <person name="Varghese N."/>
            <person name="Submissions S."/>
        </authorList>
    </citation>
    <scope>NUCLEOTIDE SEQUENCE [LARGE SCALE GENOMIC DNA]</scope>
    <source>
        <strain evidence="3">ATCC 700379</strain>
    </source>
</reference>